<protein>
    <submittedName>
        <fullName evidence="1">PmoA family protein</fullName>
    </submittedName>
</protein>
<keyword evidence="2" id="KW-1185">Reference proteome</keyword>
<accession>A0ABY6DSS4</accession>
<sequence length="324" mass="35795">MNALQISHDVGASVTVRDGDTELFRYVYQPDTVQLESPKPYIHPLRTRGGKTVSLFRPHDHVWHKGIAWSLPHVGEENFWGGPTYIHGRFYVQLENNGTQAHRRLTTLDRDGATATFAHELEWITQSSALFFTERRRLHAELISPEAWALTFETEMTNVSGKDVSMGSPTTKGRENAGYGGLFWRGPRSFTGGRFVTEEGLGGDEVRGRRMQWMGFEGRHDESDEQSLVLMVDDAANPCHPPQWFARSEEFACLNPAPFFSEELTIEDGSTVRFRYGVGIADADAAAAPALVDAVREVLTRSEASVVAAGPAAGATPYVDPVAG</sequence>
<organism evidence="1 2">
    <name type="scientific">Streptomyces cynarae</name>
    <dbReference type="NCBI Taxonomy" id="2981134"/>
    <lineage>
        <taxon>Bacteria</taxon>
        <taxon>Bacillati</taxon>
        <taxon>Actinomycetota</taxon>
        <taxon>Actinomycetes</taxon>
        <taxon>Kitasatosporales</taxon>
        <taxon>Streptomycetaceae</taxon>
        <taxon>Streptomyces</taxon>
    </lineage>
</organism>
<dbReference type="InterPro" id="IPR029475">
    <property type="entry name" value="DUF6807"/>
</dbReference>
<evidence type="ECO:0000313" key="1">
    <source>
        <dbReference type="EMBL" id="UXY17425.1"/>
    </source>
</evidence>
<dbReference type="Proteomes" id="UP001061298">
    <property type="component" value="Chromosome"/>
</dbReference>
<dbReference type="EMBL" id="CP106793">
    <property type="protein sequence ID" value="UXY17425.1"/>
    <property type="molecule type" value="Genomic_DNA"/>
</dbReference>
<name>A0ABY6DSS4_9ACTN</name>
<proteinExistence type="predicted"/>
<dbReference type="Pfam" id="PF14100">
    <property type="entry name" value="DUF6807"/>
    <property type="match status" value="1"/>
</dbReference>
<dbReference type="RefSeq" id="WP_263227308.1">
    <property type="nucleotide sequence ID" value="NZ_CP106793.1"/>
</dbReference>
<reference evidence="1" key="1">
    <citation type="submission" date="2022-10" db="EMBL/GenBank/DDBJ databases">
        <authorList>
            <person name="Mo P."/>
        </authorList>
    </citation>
    <scope>NUCLEOTIDE SEQUENCE</scope>
    <source>
        <strain evidence="1">HUAS 13-4</strain>
    </source>
</reference>
<evidence type="ECO:0000313" key="2">
    <source>
        <dbReference type="Proteomes" id="UP001061298"/>
    </source>
</evidence>
<gene>
    <name evidence="1" type="ORF">N8I84_00525</name>
</gene>